<dbReference type="Pfam" id="PF00481">
    <property type="entry name" value="PP2C"/>
    <property type="match status" value="1"/>
</dbReference>
<keyword evidence="4" id="KW-0479">Metal-binding</keyword>
<evidence type="ECO:0000256" key="1">
    <source>
        <dbReference type="ARBA" id="ARBA00001936"/>
    </source>
</evidence>
<dbReference type="PANTHER" id="PTHR47992">
    <property type="entry name" value="PROTEIN PHOSPHATASE"/>
    <property type="match status" value="1"/>
</dbReference>
<keyword evidence="8" id="KW-0464">Manganese</keyword>
<evidence type="ECO:0000256" key="9">
    <source>
        <dbReference type="RuleBase" id="RU003465"/>
    </source>
</evidence>
<reference evidence="11" key="1">
    <citation type="submission" date="2021-08" db="EMBL/GenBank/DDBJ databases">
        <title>WGS assembly of Ceratopteris richardii.</title>
        <authorList>
            <person name="Marchant D.B."/>
            <person name="Chen G."/>
            <person name="Jenkins J."/>
            <person name="Shu S."/>
            <person name="Leebens-Mack J."/>
            <person name="Grimwood J."/>
            <person name="Schmutz J."/>
            <person name="Soltis P."/>
            <person name="Soltis D."/>
            <person name="Chen Z.-H."/>
        </authorList>
    </citation>
    <scope>NUCLEOTIDE SEQUENCE</scope>
    <source>
        <strain evidence="11">Whitten #5841</strain>
        <tissue evidence="11">Leaf</tissue>
    </source>
</reference>
<dbReference type="InterPro" id="IPR015655">
    <property type="entry name" value="PP2C"/>
</dbReference>
<comment type="cofactor">
    <cofactor evidence="2">
        <name>Mg(2+)</name>
        <dbReference type="ChEBI" id="CHEBI:18420"/>
    </cofactor>
</comment>
<dbReference type="EC" id="3.1.3.16" evidence="3"/>
<dbReference type="EMBL" id="CM035435">
    <property type="protein sequence ID" value="KAH7289652.1"/>
    <property type="molecule type" value="Genomic_DNA"/>
</dbReference>
<dbReference type="PROSITE" id="PS51746">
    <property type="entry name" value="PPM_2"/>
    <property type="match status" value="1"/>
</dbReference>
<keyword evidence="7 9" id="KW-0904">Protein phosphatase</keyword>
<protein>
    <recommendedName>
        <fullName evidence="3">protein-serine/threonine phosphatase</fullName>
        <ecNumber evidence="3">3.1.3.16</ecNumber>
    </recommendedName>
</protein>
<accession>A0A8T2QZT9</accession>
<evidence type="ECO:0000256" key="7">
    <source>
        <dbReference type="ARBA" id="ARBA00022912"/>
    </source>
</evidence>
<evidence type="ECO:0000313" key="12">
    <source>
        <dbReference type="Proteomes" id="UP000825935"/>
    </source>
</evidence>
<dbReference type="SMART" id="SM00332">
    <property type="entry name" value="PP2Cc"/>
    <property type="match status" value="1"/>
</dbReference>
<sequence length="570" mass="61346">MQNTKPWVVKEKQAVSVPPTTAARRKRIEIRRFKMMSRPLRLLSDLTSGTKNCTCTKRARIDHNAAVLSSDDLMADASLSYSLNADELDLSGCSRIEEESRVSIEFPCVHEVCTSDRNARTEPSAAEDTSDTIPTSSLETVTSLVSTEAVSVISKGCNAPLDTDERGDMQTAISIDKPRDLALRSTSDSLSSRFSDNGMSITVDRSAVDTEADAVDMVNDLPGCFLPDGHLIPQAFESPSVIVGSRSCPPCSKLLVCGRRREMEDTASIVPFFTQSQQNSGGPCFCIGKGDGRAPCDVHFFAVYDGHGGAQASTFCMERMHCALAEELSSLFHDHGRSKENLEQSSSSSAWKKAMTACFAKVDREVGGVCPHGDCHDISKTTVCCEGSIAPENVGTTAVVAVVSASQIVVANCGDSRAILSRNGKVIVLSEDHKPERVDECSRIEAAGGKVIYWDGYRVGGILALSRSIGDRYLKQYVISEPDVTCLQRAEEDEFLILASDGLWDVVSNENACEIARSCLGSSRKKHGFQVSARGEEDPSSAAVAALLVKLAYGRGSRDNISVVVVDLGS</sequence>
<dbReference type="CDD" id="cd00143">
    <property type="entry name" value="PP2Cc"/>
    <property type="match status" value="1"/>
</dbReference>
<dbReference type="GO" id="GO:0046872">
    <property type="term" value="F:metal ion binding"/>
    <property type="evidence" value="ECO:0007669"/>
    <property type="project" value="UniProtKB-KW"/>
</dbReference>
<keyword evidence="5 9" id="KW-0378">Hydrolase</keyword>
<feature type="domain" description="PPM-type phosphatase" evidence="10">
    <location>
        <begin position="250"/>
        <end position="568"/>
    </location>
</feature>
<comment type="caution">
    <text evidence="11">The sequence shown here is derived from an EMBL/GenBank/DDBJ whole genome shotgun (WGS) entry which is preliminary data.</text>
</comment>
<dbReference type="SUPFAM" id="SSF81606">
    <property type="entry name" value="PP2C-like"/>
    <property type="match status" value="1"/>
</dbReference>
<dbReference type="GO" id="GO:0004722">
    <property type="term" value="F:protein serine/threonine phosphatase activity"/>
    <property type="evidence" value="ECO:0007669"/>
    <property type="project" value="UniProtKB-EC"/>
</dbReference>
<dbReference type="FunFam" id="3.60.40.10:FF:000041">
    <property type="entry name" value="Protein phosphatase 2C 51"/>
    <property type="match status" value="1"/>
</dbReference>
<evidence type="ECO:0000256" key="6">
    <source>
        <dbReference type="ARBA" id="ARBA00022842"/>
    </source>
</evidence>
<evidence type="ECO:0000256" key="4">
    <source>
        <dbReference type="ARBA" id="ARBA00022723"/>
    </source>
</evidence>
<dbReference type="InterPro" id="IPR036457">
    <property type="entry name" value="PPM-type-like_dom_sf"/>
</dbReference>
<dbReference type="InterPro" id="IPR000222">
    <property type="entry name" value="PP2C_BS"/>
</dbReference>
<comment type="cofactor">
    <cofactor evidence="1">
        <name>Mn(2+)</name>
        <dbReference type="ChEBI" id="CHEBI:29035"/>
    </cofactor>
</comment>
<evidence type="ECO:0000256" key="5">
    <source>
        <dbReference type="ARBA" id="ARBA00022801"/>
    </source>
</evidence>
<dbReference type="EMBL" id="CM035435">
    <property type="protein sequence ID" value="KAH7289649.1"/>
    <property type="molecule type" value="Genomic_DNA"/>
</dbReference>
<dbReference type="PROSITE" id="PS01032">
    <property type="entry name" value="PPM_1"/>
    <property type="match status" value="1"/>
</dbReference>
<keyword evidence="12" id="KW-1185">Reference proteome</keyword>
<comment type="similarity">
    <text evidence="9">Belongs to the PP2C family.</text>
</comment>
<evidence type="ECO:0000313" key="11">
    <source>
        <dbReference type="EMBL" id="KAH7289652.1"/>
    </source>
</evidence>
<evidence type="ECO:0000256" key="2">
    <source>
        <dbReference type="ARBA" id="ARBA00001946"/>
    </source>
</evidence>
<name>A0A8T2QZT9_CERRI</name>
<proteinExistence type="inferred from homology"/>
<organism evidence="11 12">
    <name type="scientific">Ceratopteris richardii</name>
    <name type="common">Triangle waterfern</name>
    <dbReference type="NCBI Taxonomy" id="49495"/>
    <lineage>
        <taxon>Eukaryota</taxon>
        <taxon>Viridiplantae</taxon>
        <taxon>Streptophyta</taxon>
        <taxon>Embryophyta</taxon>
        <taxon>Tracheophyta</taxon>
        <taxon>Polypodiopsida</taxon>
        <taxon>Polypodiidae</taxon>
        <taxon>Polypodiales</taxon>
        <taxon>Pteridineae</taxon>
        <taxon>Pteridaceae</taxon>
        <taxon>Parkerioideae</taxon>
        <taxon>Ceratopteris</taxon>
    </lineage>
</organism>
<dbReference type="AlphaFoldDB" id="A0A8T2QZT9"/>
<dbReference type="OrthoDB" id="10264738at2759"/>
<dbReference type="SMART" id="SM00331">
    <property type="entry name" value="PP2C_SIG"/>
    <property type="match status" value="1"/>
</dbReference>
<gene>
    <name evidence="11" type="ORF">KP509_30G012900</name>
</gene>
<keyword evidence="6" id="KW-0460">Magnesium</keyword>
<dbReference type="InterPro" id="IPR001932">
    <property type="entry name" value="PPM-type_phosphatase-like_dom"/>
</dbReference>
<evidence type="ECO:0000259" key="10">
    <source>
        <dbReference type="PROSITE" id="PS51746"/>
    </source>
</evidence>
<dbReference type="Gene3D" id="3.60.40.10">
    <property type="entry name" value="PPM-type phosphatase domain"/>
    <property type="match status" value="1"/>
</dbReference>
<dbReference type="Proteomes" id="UP000825935">
    <property type="component" value="Chromosome 30"/>
</dbReference>
<evidence type="ECO:0000256" key="3">
    <source>
        <dbReference type="ARBA" id="ARBA00013081"/>
    </source>
</evidence>
<evidence type="ECO:0000256" key="8">
    <source>
        <dbReference type="ARBA" id="ARBA00023211"/>
    </source>
</evidence>